<dbReference type="EMBL" id="JACEFF010000704">
    <property type="protein sequence ID" value="KAH9632566.1"/>
    <property type="molecule type" value="Genomic_DNA"/>
</dbReference>
<dbReference type="PANTHER" id="PTHR46060">
    <property type="entry name" value="MARINER MOS1 TRANSPOSASE-LIKE PROTEIN"/>
    <property type="match status" value="1"/>
</dbReference>
<dbReference type="InterPro" id="IPR052709">
    <property type="entry name" value="Transposase-MT_Hybrid"/>
</dbReference>
<name>A0A922SCK5_SPOEX</name>
<dbReference type="Gene3D" id="1.10.10.1450">
    <property type="match status" value="1"/>
</dbReference>
<proteinExistence type="predicted"/>
<comment type="caution">
    <text evidence="2">The sequence shown here is derived from an EMBL/GenBank/DDBJ whole genome shotgun (WGS) entry which is preliminary data.</text>
</comment>
<dbReference type="AlphaFoldDB" id="A0A922SCK5"/>
<reference evidence="2" key="1">
    <citation type="journal article" date="2021" name="G3 (Bethesda)">
        <title>Genome and transcriptome analysis of the beet armyworm Spodoptera exigua reveals targets for pest control. .</title>
        <authorList>
            <person name="Simon S."/>
            <person name="Breeschoten T."/>
            <person name="Jansen H.J."/>
            <person name="Dirks R.P."/>
            <person name="Schranz M.E."/>
            <person name="Ros V.I.D."/>
        </authorList>
    </citation>
    <scope>NUCLEOTIDE SEQUENCE</scope>
    <source>
        <strain evidence="2">TB_SE_WUR_2020</strain>
    </source>
</reference>
<evidence type="ECO:0000259" key="1">
    <source>
        <dbReference type="Pfam" id="PF17906"/>
    </source>
</evidence>
<dbReference type="PANTHER" id="PTHR46060:SF1">
    <property type="entry name" value="MARINER MOS1 TRANSPOSASE-LIKE PROTEIN"/>
    <property type="match status" value="1"/>
</dbReference>
<gene>
    <name evidence="2" type="ORF">HF086_012373</name>
</gene>
<evidence type="ECO:0000313" key="2">
    <source>
        <dbReference type="EMBL" id="KAH9632566.1"/>
    </source>
</evidence>
<organism evidence="2 3">
    <name type="scientific">Spodoptera exigua</name>
    <name type="common">Beet armyworm</name>
    <name type="synonym">Noctua fulgens</name>
    <dbReference type="NCBI Taxonomy" id="7107"/>
    <lineage>
        <taxon>Eukaryota</taxon>
        <taxon>Metazoa</taxon>
        <taxon>Ecdysozoa</taxon>
        <taxon>Arthropoda</taxon>
        <taxon>Hexapoda</taxon>
        <taxon>Insecta</taxon>
        <taxon>Pterygota</taxon>
        <taxon>Neoptera</taxon>
        <taxon>Endopterygota</taxon>
        <taxon>Lepidoptera</taxon>
        <taxon>Glossata</taxon>
        <taxon>Ditrysia</taxon>
        <taxon>Noctuoidea</taxon>
        <taxon>Noctuidae</taxon>
        <taxon>Amphipyrinae</taxon>
        <taxon>Spodoptera</taxon>
    </lineage>
</organism>
<dbReference type="Proteomes" id="UP000814243">
    <property type="component" value="Unassembled WGS sequence"/>
</dbReference>
<dbReference type="InterPro" id="IPR041426">
    <property type="entry name" value="Mos1_HTH"/>
</dbReference>
<protein>
    <recommendedName>
        <fullName evidence="1">Mos1 transposase HTH domain-containing protein</fullName>
    </recommendedName>
</protein>
<accession>A0A922SCK5</accession>
<feature type="domain" description="Mos1 transposase HTH" evidence="1">
    <location>
        <begin position="3"/>
        <end position="51"/>
    </location>
</feature>
<dbReference type="Pfam" id="PF17906">
    <property type="entry name" value="HTH_48"/>
    <property type="match status" value="1"/>
</dbReference>
<sequence length="85" mass="9712">MEKIEYRAVIKFLTKQGKSVPTILNEMSSVYGDSCPGKTMVYKWHSLFKQGRESIEDDPRPGRSVEVTTPELIQKVEKLYSTMLG</sequence>
<evidence type="ECO:0000313" key="3">
    <source>
        <dbReference type="Proteomes" id="UP000814243"/>
    </source>
</evidence>